<gene>
    <name evidence="1" type="ORF">ACOLOM_LOCUS6416</name>
</gene>
<comment type="caution">
    <text evidence="1">The sequence shown here is derived from an EMBL/GenBank/DDBJ whole genome shotgun (WGS) entry which is preliminary data.</text>
</comment>
<dbReference type="EMBL" id="CAJVPT010013161">
    <property type="protein sequence ID" value="CAG8593538.1"/>
    <property type="molecule type" value="Genomic_DNA"/>
</dbReference>
<reference evidence="1" key="1">
    <citation type="submission" date="2021-06" db="EMBL/GenBank/DDBJ databases">
        <authorList>
            <person name="Kallberg Y."/>
            <person name="Tangrot J."/>
            <person name="Rosling A."/>
        </authorList>
    </citation>
    <scope>NUCLEOTIDE SEQUENCE</scope>
    <source>
        <strain evidence="1">CL356</strain>
    </source>
</reference>
<keyword evidence="2" id="KW-1185">Reference proteome</keyword>
<organism evidence="1 2">
    <name type="scientific">Acaulospora colombiana</name>
    <dbReference type="NCBI Taxonomy" id="27376"/>
    <lineage>
        <taxon>Eukaryota</taxon>
        <taxon>Fungi</taxon>
        <taxon>Fungi incertae sedis</taxon>
        <taxon>Mucoromycota</taxon>
        <taxon>Glomeromycotina</taxon>
        <taxon>Glomeromycetes</taxon>
        <taxon>Diversisporales</taxon>
        <taxon>Acaulosporaceae</taxon>
        <taxon>Acaulospora</taxon>
    </lineage>
</organism>
<dbReference type="Proteomes" id="UP000789525">
    <property type="component" value="Unassembled WGS sequence"/>
</dbReference>
<proteinExistence type="predicted"/>
<evidence type="ECO:0000313" key="2">
    <source>
        <dbReference type="Proteomes" id="UP000789525"/>
    </source>
</evidence>
<sequence length="178" mass="21140">MKSSRTTDVPRTLFERLKAVEGQMLKLEEEISSVKKMMKFNFINERILSIVMRRSTTEEEVLKLRRLYRLINDNQVDPEFIENWSENLMSWLKSLELSYEKGTEKCSFNCQLWENIRLLLELYEESLPSADIVSTSPRLYFLRILLKFFPTFHPTPEFLYSLKQIFLISLSNSVPQIA</sequence>
<protein>
    <submittedName>
        <fullName evidence="1">16308_t:CDS:1</fullName>
    </submittedName>
</protein>
<accession>A0ACA9MKU9</accession>
<evidence type="ECO:0000313" key="1">
    <source>
        <dbReference type="EMBL" id="CAG8593538.1"/>
    </source>
</evidence>
<name>A0ACA9MKU9_9GLOM</name>
<feature type="non-terminal residue" evidence="1">
    <location>
        <position position="178"/>
    </location>
</feature>